<gene>
    <name evidence="3" type="ORF">BCR43DRAFT_490036</name>
</gene>
<dbReference type="InterPro" id="IPR002110">
    <property type="entry name" value="Ankyrin_rpt"/>
</dbReference>
<sequence length="242" mass="27549">MGKRKHEHGDRKDTKKKKKKHKHRHHSAPHSTPILQLPYELLMEVFVLSSNPSLVVASRHFYSMLQGCSERDKVRWLLYRHEGDCVQAARACLRFPFVTPRLLSLFDSLNQEPVPLDDAALPPHLFKPPVPIDFLQLLLSRRCSPTKPKGYPLVKAAQLNNLDLAKILVAHGADPSAKDNFALRIAACNNNRDMVLYFLNDLRLTPDEETLRLCIQRDIWPMVDLLVQHGAVPDMATVLGFS</sequence>
<dbReference type="PROSITE" id="PS50088">
    <property type="entry name" value="ANK_REPEAT"/>
    <property type="match status" value="1"/>
</dbReference>
<dbReference type="SUPFAM" id="SSF48403">
    <property type="entry name" value="Ankyrin repeat"/>
    <property type="match status" value="1"/>
</dbReference>
<accession>A0A1X2HF70</accession>
<dbReference type="OrthoDB" id="539213at2759"/>
<feature type="repeat" description="ANK" evidence="1">
    <location>
        <begin position="152"/>
        <end position="180"/>
    </location>
</feature>
<dbReference type="AlphaFoldDB" id="A0A1X2HF70"/>
<evidence type="ECO:0000313" key="4">
    <source>
        <dbReference type="Proteomes" id="UP000242180"/>
    </source>
</evidence>
<feature type="region of interest" description="Disordered" evidence="2">
    <location>
        <begin position="1"/>
        <end position="30"/>
    </location>
</feature>
<evidence type="ECO:0000313" key="3">
    <source>
        <dbReference type="EMBL" id="ORY97603.1"/>
    </source>
</evidence>
<name>A0A1X2HF70_SYNRA</name>
<organism evidence="3 4">
    <name type="scientific">Syncephalastrum racemosum</name>
    <name type="common">Filamentous fungus</name>
    <dbReference type="NCBI Taxonomy" id="13706"/>
    <lineage>
        <taxon>Eukaryota</taxon>
        <taxon>Fungi</taxon>
        <taxon>Fungi incertae sedis</taxon>
        <taxon>Mucoromycota</taxon>
        <taxon>Mucoromycotina</taxon>
        <taxon>Mucoromycetes</taxon>
        <taxon>Mucorales</taxon>
        <taxon>Syncephalastraceae</taxon>
        <taxon>Syncephalastrum</taxon>
    </lineage>
</organism>
<keyword evidence="4" id="KW-1185">Reference proteome</keyword>
<dbReference type="STRING" id="13706.A0A1X2HF70"/>
<evidence type="ECO:0000256" key="1">
    <source>
        <dbReference type="PROSITE-ProRule" id="PRU00023"/>
    </source>
</evidence>
<dbReference type="Proteomes" id="UP000242180">
    <property type="component" value="Unassembled WGS sequence"/>
</dbReference>
<keyword evidence="1" id="KW-0040">ANK repeat</keyword>
<reference evidence="3 4" key="1">
    <citation type="submission" date="2016-07" db="EMBL/GenBank/DDBJ databases">
        <title>Pervasive Adenine N6-methylation of Active Genes in Fungi.</title>
        <authorList>
            <consortium name="DOE Joint Genome Institute"/>
            <person name="Mondo S.J."/>
            <person name="Dannebaum R.O."/>
            <person name="Kuo R.C."/>
            <person name="Labutti K."/>
            <person name="Haridas S."/>
            <person name="Kuo A."/>
            <person name="Salamov A."/>
            <person name="Ahrendt S.R."/>
            <person name="Lipzen A."/>
            <person name="Sullivan W."/>
            <person name="Andreopoulos W.B."/>
            <person name="Clum A."/>
            <person name="Lindquist E."/>
            <person name="Daum C."/>
            <person name="Ramamoorthy G.K."/>
            <person name="Gryganskyi A."/>
            <person name="Culley D."/>
            <person name="Magnuson J.K."/>
            <person name="James T.Y."/>
            <person name="O'Malley M.A."/>
            <person name="Stajich J.E."/>
            <person name="Spatafora J.W."/>
            <person name="Visel A."/>
            <person name="Grigoriev I.V."/>
        </authorList>
    </citation>
    <scope>NUCLEOTIDE SEQUENCE [LARGE SCALE GENOMIC DNA]</scope>
    <source>
        <strain evidence="3 4">NRRL 2496</strain>
    </source>
</reference>
<dbReference type="InParanoid" id="A0A1X2HF70"/>
<dbReference type="EMBL" id="MCGN01000004">
    <property type="protein sequence ID" value="ORY97603.1"/>
    <property type="molecule type" value="Genomic_DNA"/>
</dbReference>
<dbReference type="InterPro" id="IPR036770">
    <property type="entry name" value="Ankyrin_rpt-contain_sf"/>
</dbReference>
<proteinExistence type="predicted"/>
<dbReference type="Pfam" id="PF12796">
    <property type="entry name" value="Ank_2"/>
    <property type="match status" value="1"/>
</dbReference>
<dbReference type="Gene3D" id="1.25.40.20">
    <property type="entry name" value="Ankyrin repeat-containing domain"/>
    <property type="match status" value="1"/>
</dbReference>
<feature type="compositionally biased region" description="Basic residues" evidence="2">
    <location>
        <begin position="14"/>
        <end position="28"/>
    </location>
</feature>
<protein>
    <submittedName>
        <fullName evidence="3">Uncharacterized protein</fullName>
    </submittedName>
</protein>
<dbReference type="OMA" id="YQQLYYC"/>
<evidence type="ECO:0000256" key="2">
    <source>
        <dbReference type="SAM" id="MobiDB-lite"/>
    </source>
</evidence>
<comment type="caution">
    <text evidence="3">The sequence shown here is derived from an EMBL/GenBank/DDBJ whole genome shotgun (WGS) entry which is preliminary data.</text>
</comment>